<feature type="domain" description="Quinolinate phosphoribosyl transferase N-terminal" evidence="8">
    <location>
        <begin position="19"/>
        <end position="98"/>
    </location>
</feature>
<accession>A0A478FPT4</accession>
<dbReference type="UniPathway" id="UPA00253">
    <property type="reaction ID" value="UER00457"/>
</dbReference>
<dbReference type="InterPro" id="IPR022412">
    <property type="entry name" value="Quinolinate_PRibosylTrfase_N"/>
</dbReference>
<dbReference type="GO" id="GO:0004516">
    <property type="term" value="F:nicotinate phosphoribosyltransferase activity"/>
    <property type="evidence" value="ECO:0007669"/>
    <property type="project" value="UniProtKB-EC"/>
</dbReference>
<evidence type="ECO:0000256" key="3">
    <source>
        <dbReference type="ARBA" id="ARBA00022553"/>
    </source>
</evidence>
<dbReference type="Gene3D" id="3.20.20.70">
    <property type="entry name" value="Aldolase class I"/>
    <property type="match status" value="1"/>
</dbReference>
<comment type="pathway">
    <text evidence="1">Cofactor biosynthesis; NAD(+) biosynthesis; nicotinate D-ribonucleotide from nicotinate: step 1/1.</text>
</comment>
<protein>
    <recommendedName>
        <fullName evidence="2">nicotinate phosphoribosyltransferase</fullName>
        <ecNumber evidence="2">6.3.4.21</ecNumber>
    </recommendedName>
</protein>
<dbReference type="Gene3D" id="3.90.1170.20">
    <property type="entry name" value="Quinolinate phosphoribosyl transferase, N-terminal domain"/>
    <property type="match status" value="1"/>
</dbReference>
<keyword evidence="3" id="KW-0597">Phosphoprotein</keyword>
<dbReference type="EMBL" id="BIMN01000001">
    <property type="protein sequence ID" value="GCE63242.1"/>
    <property type="molecule type" value="Genomic_DNA"/>
</dbReference>
<comment type="catalytic activity">
    <reaction evidence="7">
        <text>5-phospho-alpha-D-ribose 1-diphosphate + nicotinate + ATP + H2O = nicotinate beta-D-ribonucleotide + ADP + phosphate + diphosphate</text>
        <dbReference type="Rhea" id="RHEA:36163"/>
        <dbReference type="ChEBI" id="CHEBI:15377"/>
        <dbReference type="ChEBI" id="CHEBI:30616"/>
        <dbReference type="ChEBI" id="CHEBI:32544"/>
        <dbReference type="ChEBI" id="CHEBI:33019"/>
        <dbReference type="ChEBI" id="CHEBI:43474"/>
        <dbReference type="ChEBI" id="CHEBI:57502"/>
        <dbReference type="ChEBI" id="CHEBI:58017"/>
        <dbReference type="ChEBI" id="CHEBI:456216"/>
        <dbReference type="EC" id="6.3.4.21"/>
    </reaction>
</comment>
<dbReference type="PANTHER" id="PTHR43202">
    <property type="entry name" value="NICOTINATE-NUCLEOTIDE PYROPHOSPHORYLASE"/>
    <property type="match status" value="1"/>
</dbReference>
<sequence>MNKFVSEYFFRARDIVGRFNGDNEVVLQFFQREKNAVLSGINEALELLKEKLSGTSTVIRYLPEGTIVQPKEVVLELEGRYQDFGIYEGIIDGILARATSIATNSYRCIQAAKGKEIICMSDRSDHYSNQVRDGHSMYVGGIRSFSSYSQVPEGKESECVVYGSIPHALIQNFRGDLIQVMEHYHELFPDEDLVALVDFHNDVIGDSLRVLDKLGSKLKGVRVDTSSFVKDVMFDNDSKEYGVTPLQIKNLRETLDRYPNGKDVRIYVSSGFNPERISYFEEQNTPVDGYGVGEALLKINNTFCADAVKLNGEEIAKFGRFYRANENLIEYKCQK</sequence>
<dbReference type="InterPro" id="IPR013785">
    <property type="entry name" value="Aldolase_TIM"/>
</dbReference>
<dbReference type="SUPFAM" id="SSF51690">
    <property type="entry name" value="Nicotinate/Quinolinate PRTase C-terminal domain-like"/>
    <property type="match status" value="1"/>
</dbReference>
<dbReference type="GO" id="GO:0009435">
    <property type="term" value="P:NAD+ biosynthetic process"/>
    <property type="evidence" value="ECO:0007669"/>
    <property type="project" value="UniProtKB-UniPathway"/>
</dbReference>
<dbReference type="InterPro" id="IPR053190">
    <property type="entry name" value="NAPRTase-like"/>
</dbReference>
<evidence type="ECO:0000256" key="6">
    <source>
        <dbReference type="ARBA" id="ARBA00047445"/>
    </source>
</evidence>
<dbReference type="EC" id="6.3.4.21" evidence="2"/>
<dbReference type="AlphaFoldDB" id="A0A478FPT4"/>
<dbReference type="PANTHER" id="PTHR43202:SF1">
    <property type="entry name" value="NICOTINATE PHOSPHORIBOSYLTRANSFERASE"/>
    <property type="match status" value="1"/>
</dbReference>
<dbReference type="GO" id="GO:0004514">
    <property type="term" value="F:nicotinate-nucleotide diphosphorylase (carboxylating) activity"/>
    <property type="evidence" value="ECO:0007669"/>
    <property type="project" value="UniProtKB-EC"/>
</dbReference>
<evidence type="ECO:0000256" key="7">
    <source>
        <dbReference type="ARBA" id="ARBA00048668"/>
    </source>
</evidence>
<evidence type="ECO:0000256" key="1">
    <source>
        <dbReference type="ARBA" id="ARBA00004952"/>
    </source>
</evidence>
<dbReference type="InterPro" id="IPR007229">
    <property type="entry name" value="Nic_PRibTrfase-Fam"/>
</dbReference>
<dbReference type="SUPFAM" id="SSF54675">
    <property type="entry name" value="Nicotinate/Quinolinate PRTase N-terminal domain-like"/>
    <property type="match status" value="1"/>
</dbReference>
<keyword evidence="5" id="KW-0662">Pyridine nucleotide biosynthesis</keyword>
<dbReference type="NCBIfam" id="NF005529">
    <property type="entry name" value="PRK07188.1"/>
    <property type="match status" value="1"/>
</dbReference>
<dbReference type="PIRSF" id="PIRSF000484">
    <property type="entry name" value="NAPRT"/>
    <property type="match status" value="1"/>
</dbReference>
<dbReference type="Proteomes" id="UP000324831">
    <property type="component" value="Unassembled WGS sequence"/>
</dbReference>
<evidence type="ECO:0000259" key="8">
    <source>
        <dbReference type="Pfam" id="PF02749"/>
    </source>
</evidence>
<reference evidence="9 10" key="1">
    <citation type="submission" date="2019-01" db="EMBL/GenBank/DDBJ databases">
        <title>Draft genome sequences of Candidatus Mycoplasma haemohominis SWG34-3 identified from a patient with pyrexia, anemia and liver dysfunction.</title>
        <authorList>
            <person name="Sekizuka T."/>
            <person name="Hattori N."/>
            <person name="Katano H."/>
            <person name="Takuma T."/>
            <person name="Ito T."/>
            <person name="Arai N."/>
            <person name="Yanai R."/>
            <person name="Ishii S."/>
            <person name="Miura Y."/>
            <person name="Tokunaga T."/>
            <person name="Watanabe H."/>
            <person name="Nomura N."/>
            <person name="Eguchi J."/>
            <person name="Arai T."/>
            <person name="Hasegawa H."/>
            <person name="Nakamaki T."/>
            <person name="Wakita T."/>
            <person name="Niki Y."/>
            <person name="Kuroda M."/>
        </authorList>
    </citation>
    <scope>NUCLEOTIDE SEQUENCE [LARGE SCALE GENOMIC DNA]</scope>
    <source>
        <strain evidence="9">SWG34-3</strain>
    </source>
</reference>
<evidence type="ECO:0000313" key="9">
    <source>
        <dbReference type="EMBL" id="GCE63242.1"/>
    </source>
</evidence>
<comment type="catalytic activity">
    <reaction evidence="6">
        <text>nicotinate beta-D-ribonucleotide + CO2 + diphosphate = quinolinate + 5-phospho-alpha-D-ribose 1-diphosphate + 2 H(+)</text>
        <dbReference type="Rhea" id="RHEA:12733"/>
        <dbReference type="ChEBI" id="CHEBI:15378"/>
        <dbReference type="ChEBI" id="CHEBI:16526"/>
        <dbReference type="ChEBI" id="CHEBI:29959"/>
        <dbReference type="ChEBI" id="CHEBI:33019"/>
        <dbReference type="ChEBI" id="CHEBI:57502"/>
        <dbReference type="ChEBI" id="CHEBI:58017"/>
        <dbReference type="EC" id="2.4.2.19"/>
    </reaction>
</comment>
<proteinExistence type="predicted"/>
<dbReference type="InterPro" id="IPR037128">
    <property type="entry name" value="Quinolinate_PRibosylTase_N_sf"/>
</dbReference>
<keyword evidence="9" id="KW-0808">Transferase</keyword>
<evidence type="ECO:0000313" key="10">
    <source>
        <dbReference type="Proteomes" id="UP000324831"/>
    </source>
</evidence>
<name>A0A478FPT4_9MOLU</name>
<dbReference type="Pfam" id="PF02749">
    <property type="entry name" value="QRPTase_N"/>
    <property type="match status" value="1"/>
</dbReference>
<comment type="caution">
    <text evidence="9">The sequence shown here is derived from an EMBL/GenBank/DDBJ whole genome shotgun (WGS) entry which is preliminary data.</text>
</comment>
<keyword evidence="4" id="KW-0436">Ligase</keyword>
<keyword evidence="9" id="KW-0328">Glycosyltransferase</keyword>
<evidence type="ECO:0000256" key="5">
    <source>
        <dbReference type="ARBA" id="ARBA00022642"/>
    </source>
</evidence>
<organism evidence="9 10">
    <name type="scientific">Candidatus Mycoplasma haematohominis</name>
    <dbReference type="NCBI Taxonomy" id="1494318"/>
    <lineage>
        <taxon>Bacteria</taxon>
        <taxon>Bacillati</taxon>
        <taxon>Mycoplasmatota</taxon>
        <taxon>Mollicutes</taxon>
        <taxon>Mycoplasmataceae</taxon>
        <taxon>Mycoplasma</taxon>
    </lineage>
</organism>
<evidence type="ECO:0000256" key="4">
    <source>
        <dbReference type="ARBA" id="ARBA00022598"/>
    </source>
</evidence>
<gene>
    <name evidence="9" type="primary">pncB2</name>
    <name evidence="9" type="ORF">MHSWG343_02270</name>
</gene>
<dbReference type="InterPro" id="IPR036068">
    <property type="entry name" value="Nicotinate_pribotase-like_C"/>
</dbReference>
<evidence type="ECO:0000256" key="2">
    <source>
        <dbReference type="ARBA" id="ARBA00013236"/>
    </source>
</evidence>